<protein>
    <submittedName>
        <fullName evidence="3">Uncharacterized protein</fullName>
    </submittedName>
</protein>
<feature type="region of interest" description="Disordered" evidence="1">
    <location>
        <begin position="141"/>
        <end position="162"/>
    </location>
</feature>
<feature type="region of interest" description="Disordered" evidence="1">
    <location>
        <begin position="197"/>
        <end position="228"/>
    </location>
</feature>
<keyword evidence="2" id="KW-1133">Transmembrane helix</keyword>
<accession>A0A176W060</accession>
<organism evidence="3 4">
    <name type="scientific">Marchantia polymorpha subsp. ruderalis</name>
    <dbReference type="NCBI Taxonomy" id="1480154"/>
    <lineage>
        <taxon>Eukaryota</taxon>
        <taxon>Viridiplantae</taxon>
        <taxon>Streptophyta</taxon>
        <taxon>Embryophyta</taxon>
        <taxon>Marchantiophyta</taxon>
        <taxon>Marchantiopsida</taxon>
        <taxon>Marchantiidae</taxon>
        <taxon>Marchantiales</taxon>
        <taxon>Marchantiaceae</taxon>
        <taxon>Marchantia</taxon>
    </lineage>
</organism>
<keyword evidence="2" id="KW-0812">Transmembrane</keyword>
<dbReference type="AlphaFoldDB" id="A0A176W060"/>
<evidence type="ECO:0000256" key="1">
    <source>
        <dbReference type="SAM" id="MobiDB-lite"/>
    </source>
</evidence>
<evidence type="ECO:0000313" key="3">
    <source>
        <dbReference type="EMBL" id="OAE25576.1"/>
    </source>
</evidence>
<reference evidence="3" key="1">
    <citation type="submission" date="2016-03" db="EMBL/GenBank/DDBJ databases">
        <title>Mechanisms controlling the formation of the plant cell surface in tip-growing cells are functionally conserved among land plants.</title>
        <authorList>
            <person name="Honkanen S."/>
            <person name="Jones V.A."/>
            <person name="Morieri G."/>
            <person name="Champion C."/>
            <person name="Hetherington A.J."/>
            <person name="Kelly S."/>
            <person name="Saint-Marcoux D."/>
            <person name="Proust H."/>
            <person name="Prescott H."/>
            <person name="Dolan L."/>
        </authorList>
    </citation>
    <scope>NUCLEOTIDE SEQUENCE [LARGE SCALE GENOMIC DNA]</scope>
    <source>
        <tissue evidence="3">Whole gametophyte</tissue>
    </source>
</reference>
<evidence type="ECO:0000256" key="2">
    <source>
        <dbReference type="SAM" id="Phobius"/>
    </source>
</evidence>
<feature type="compositionally biased region" description="Polar residues" evidence="1">
    <location>
        <begin position="208"/>
        <end position="220"/>
    </location>
</feature>
<feature type="transmembrane region" description="Helical" evidence="2">
    <location>
        <begin position="35"/>
        <end position="59"/>
    </location>
</feature>
<dbReference type="EMBL" id="LVLJ01002317">
    <property type="protein sequence ID" value="OAE25576.1"/>
    <property type="molecule type" value="Genomic_DNA"/>
</dbReference>
<keyword evidence="4" id="KW-1185">Reference proteome</keyword>
<evidence type="ECO:0000313" key="4">
    <source>
        <dbReference type="Proteomes" id="UP000077202"/>
    </source>
</evidence>
<sequence>MKEGTAMNLRINSVLQSMKGFDVDLQDDHIVEAGLLLLIIVWCVIVSVSAIVLTAYIFIRCKRRAYHPQEDSDTGSSASDRPPRLRGVITLVTSILVRSHNFSETQRQVQETDAGAGSSSVDPFEAAWKDVKEVLTRSALAAQNSDGTGENHNVSSRAPHHREAEAEMTELIFCEEQLKAQDFVDLICCSSIQSTSRSDDLAPEKAPSSISRSDNKASSTKQREGDREKIDGFAPCLVARSISLSRARWGLKCSPEQLVFKPTEAQGQMSEQ</sequence>
<keyword evidence="2" id="KW-0472">Membrane</keyword>
<proteinExistence type="predicted"/>
<feature type="compositionally biased region" description="Polar residues" evidence="1">
    <location>
        <begin position="141"/>
        <end position="156"/>
    </location>
</feature>
<comment type="caution">
    <text evidence="3">The sequence shown here is derived from an EMBL/GenBank/DDBJ whole genome shotgun (WGS) entry which is preliminary data.</text>
</comment>
<gene>
    <name evidence="3" type="ORF">AXG93_3444s1110</name>
</gene>
<dbReference type="Proteomes" id="UP000077202">
    <property type="component" value="Unassembled WGS sequence"/>
</dbReference>
<name>A0A176W060_MARPO</name>